<dbReference type="EnsemblMetazoa" id="MESCA010660-RA">
    <property type="protein sequence ID" value="MESCA010660-PA"/>
    <property type="gene ID" value="MESCA010660"/>
</dbReference>
<protein>
    <submittedName>
        <fullName evidence="1">Uncharacterized protein</fullName>
    </submittedName>
</protein>
<reference evidence="2" key="1">
    <citation type="submission" date="2013-02" db="EMBL/GenBank/DDBJ databases">
        <authorList>
            <person name="Hughes D."/>
        </authorList>
    </citation>
    <scope>NUCLEOTIDE SEQUENCE</scope>
    <source>
        <strain>Durham</strain>
        <strain evidence="2">NC isolate 2 -- Noor lab</strain>
    </source>
</reference>
<dbReference type="HOGENOM" id="CLU_2742928_0_0_1"/>
<sequence length="71" mass="8057">MILDYTPNNTHPCYKASIILRPLRHQEKPIILKLQLPKPDASDVESDWRMCADLLTSTALVLGPEKRSTRG</sequence>
<proteinExistence type="predicted"/>
<reference evidence="1" key="2">
    <citation type="submission" date="2015-06" db="UniProtKB">
        <authorList>
            <consortium name="EnsemblMetazoa"/>
        </authorList>
    </citation>
    <scope>IDENTIFICATION</scope>
</reference>
<keyword evidence="2" id="KW-1185">Reference proteome</keyword>
<dbReference type="EMBL" id="CAQQ02379670">
    <property type="status" value="NOT_ANNOTATED_CDS"/>
    <property type="molecule type" value="Genomic_DNA"/>
</dbReference>
<dbReference type="AlphaFoldDB" id="T1H346"/>
<evidence type="ECO:0000313" key="1">
    <source>
        <dbReference type="EnsemblMetazoa" id="MESCA010660-PA"/>
    </source>
</evidence>
<evidence type="ECO:0000313" key="2">
    <source>
        <dbReference type="Proteomes" id="UP000015102"/>
    </source>
</evidence>
<name>T1H346_MEGSC</name>
<dbReference type="EMBL" id="CAQQ02379671">
    <property type="status" value="NOT_ANNOTATED_CDS"/>
    <property type="molecule type" value="Genomic_DNA"/>
</dbReference>
<dbReference type="Proteomes" id="UP000015102">
    <property type="component" value="Unassembled WGS sequence"/>
</dbReference>
<accession>T1H346</accession>
<organism evidence="1 2">
    <name type="scientific">Megaselia scalaris</name>
    <name type="common">Humpbacked fly</name>
    <name type="synonym">Phora scalaris</name>
    <dbReference type="NCBI Taxonomy" id="36166"/>
    <lineage>
        <taxon>Eukaryota</taxon>
        <taxon>Metazoa</taxon>
        <taxon>Ecdysozoa</taxon>
        <taxon>Arthropoda</taxon>
        <taxon>Hexapoda</taxon>
        <taxon>Insecta</taxon>
        <taxon>Pterygota</taxon>
        <taxon>Neoptera</taxon>
        <taxon>Endopterygota</taxon>
        <taxon>Diptera</taxon>
        <taxon>Brachycera</taxon>
        <taxon>Muscomorpha</taxon>
        <taxon>Platypezoidea</taxon>
        <taxon>Phoridae</taxon>
        <taxon>Megaseliini</taxon>
        <taxon>Megaselia</taxon>
    </lineage>
</organism>